<dbReference type="Proteomes" id="UP000515240">
    <property type="component" value="Chromosome"/>
</dbReference>
<keyword evidence="4" id="KW-1185">Reference proteome</keyword>
<proteinExistence type="predicted"/>
<keyword evidence="2" id="KW-0732">Signal</keyword>
<organism evidence="3 4">
    <name type="scientific">Comamonas piscis</name>
    <dbReference type="NCBI Taxonomy" id="1562974"/>
    <lineage>
        <taxon>Bacteria</taxon>
        <taxon>Pseudomonadati</taxon>
        <taxon>Pseudomonadota</taxon>
        <taxon>Betaproteobacteria</taxon>
        <taxon>Burkholderiales</taxon>
        <taxon>Comamonadaceae</taxon>
        <taxon>Comamonas</taxon>
    </lineage>
</organism>
<sequence length="267" mass="28587">MKKQCYLLAALIAASFHTHAAEITVAPNSMYFSGWNFSSLNPNSRAERINMTPGQTISGAFNGFPLSWTVNASPTPDTYGVWTDGFNAFGTNLPTNISRPAPSPGQGFINRGEAQFASTIPFPTGTTIFFQDVDNNEIANLRFYSCSGVQVDAGSFDFLKISSFNTPAYSIQGDFPNQSWQVAANNSNDPNTVNGITVRSNEVCSITIQAIRPLNGGSINYFLGAPPNVVPTAVPTISGTTQVGWRQAPKQPSRTPNCSPGARPCST</sequence>
<feature type="signal peptide" evidence="2">
    <location>
        <begin position="1"/>
        <end position="20"/>
    </location>
</feature>
<reference evidence="3 4" key="1">
    <citation type="journal article" date="2020" name="G3 (Bethesda)">
        <title>CeMbio - The Caenorhabditis elegans Microbiome Resource.</title>
        <authorList>
            <person name="Dirksen P."/>
            <person name="Assie A."/>
            <person name="Zimmermann J."/>
            <person name="Zhang F."/>
            <person name="Tietje A.M."/>
            <person name="Marsh S.A."/>
            <person name="Felix M.A."/>
            <person name="Shapira M."/>
            <person name="Kaleta C."/>
            <person name="Schulenburg H."/>
            <person name="Samuel B."/>
        </authorList>
    </citation>
    <scope>NUCLEOTIDE SEQUENCE [LARGE SCALE GENOMIC DNA]</scope>
    <source>
        <strain evidence="3 4">BIGb0172</strain>
    </source>
</reference>
<feature type="compositionally biased region" description="Polar residues" evidence="1">
    <location>
        <begin position="242"/>
        <end position="258"/>
    </location>
</feature>
<accession>A0A7G5EGU3</accession>
<evidence type="ECO:0008006" key="5">
    <source>
        <dbReference type="Google" id="ProtNLM"/>
    </source>
</evidence>
<evidence type="ECO:0000256" key="1">
    <source>
        <dbReference type="SAM" id="MobiDB-lite"/>
    </source>
</evidence>
<dbReference type="RefSeq" id="WP_182327704.1">
    <property type="nucleotide sequence ID" value="NZ_CP058554.1"/>
</dbReference>
<name>A0A7G5EGU3_9BURK</name>
<protein>
    <recommendedName>
        <fullName evidence="5">PEP-CTERM sorting domain-containing protein</fullName>
    </recommendedName>
</protein>
<dbReference type="EMBL" id="CP058554">
    <property type="protein sequence ID" value="QMV73218.1"/>
    <property type="molecule type" value="Genomic_DNA"/>
</dbReference>
<evidence type="ECO:0000313" key="4">
    <source>
        <dbReference type="Proteomes" id="UP000515240"/>
    </source>
</evidence>
<feature type="chain" id="PRO_5028950043" description="PEP-CTERM sorting domain-containing protein" evidence="2">
    <location>
        <begin position="21"/>
        <end position="267"/>
    </location>
</feature>
<gene>
    <name evidence="3" type="ORF">HS961_10470</name>
</gene>
<feature type="region of interest" description="Disordered" evidence="1">
    <location>
        <begin position="242"/>
        <end position="267"/>
    </location>
</feature>
<evidence type="ECO:0000313" key="3">
    <source>
        <dbReference type="EMBL" id="QMV73218.1"/>
    </source>
</evidence>
<dbReference type="KEGG" id="cpis:HS961_10470"/>
<evidence type="ECO:0000256" key="2">
    <source>
        <dbReference type="SAM" id="SignalP"/>
    </source>
</evidence>
<dbReference type="AlphaFoldDB" id="A0A7G5EGU3"/>